<feature type="transmembrane region" description="Helical" evidence="8">
    <location>
        <begin position="263"/>
        <end position="285"/>
    </location>
</feature>
<gene>
    <name evidence="11" type="primary">LOC108664530</name>
</gene>
<evidence type="ECO:0000256" key="3">
    <source>
        <dbReference type="ARBA" id="ARBA00004991"/>
    </source>
</evidence>
<dbReference type="UniPathway" id="UPA00222"/>
<comment type="pathway">
    <text evidence="2">Lipid metabolism; sphingolipid metabolism.</text>
</comment>
<dbReference type="RefSeq" id="XP_018006619.1">
    <property type="nucleotide sequence ID" value="XM_018151130.2"/>
</dbReference>
<evidence type="ECO:0000313" key="10">
    <source>
        <dbReference type="Proteomes" id="UP000694843"/>
    </source>
</evidence>
<accession>A0A8B7N072</accession>
<feature type="transmembrane region" description="Helical" evidence="8">
    <location>
        <begin position="173"/>
        <end position="194"/>
    </location>
</feature>
<dbReference type="OMA" id="SWACNIS"/>
<proteinExistence type="predicted"/>
<dbReference type="KEGG" id="hazt:108664530"/>
<comment type="subcellular location">
    <subcellularLocation>
        <location evidence="1">Membrane</location>
        <topology evidence="1">Multi-pass membrane protein</topology>
    </subcellularLocation>
</comment>
<keyword evidence="6 7" id="KW-0472">Membrane</keyword>
<keyword evidence="5 8" id="KW-1133">Transmembrane helix</keyword>
<evidence type="ECO:0000256" key="4">
    <source>
        <dbReference type="ARBA" id="ARBA00022692"/>
    </source>
</evidence>
<dbReference type="Pfam" id="PF03798">
    <property type="entry name" value="TRAM_LAG1_CLN8"/>
    <property type="match status" value="1"/>
</dbReference>
<evidence type="ECO:0000313" key="11">
    <source>
        <dbReference type="RefSeq" id="XP_018006619.1"/>
    </source>
</evidence>
<protein>
    <submittedName>
        <fullName evidence="11">Ceramide synthase 2</fullName>
    </submittedName>
</protein>
<dbReference type="GO" id="GO:0016020">
    <property type="term" value="C:membrane"/>
    <property type="evidence" value="ECO:0007669"/>
    <property type="project" value="UniProtKB-SubCell"/>
</dbReference>
<dbReference type="PANTHER" id="PTHR12560:SF0">
    <property type="entry name" value="LD18904P"/>
    <property type="match status" value="1"/>
</dbReference>
<keyword evidence="4 7" id="KW-0812">Transmembrane</keyword>
<dbReference type="AlphaFoldDB" id="A0A8B7N072"/>
<evidence type="ECO:0000256" key="6">
    <source>
        <dbReference type="ARBA" id="ARBA00023136"/>
    </source>
</evidence>
<dbReference type="Proteomes" id="UP000694843">
    <property type="component" value="Unplaced"/>
</dbReference>
<dbReference type="SMART" id="SM00724">
    <property type="entry name" value="TLC"/>
    <property type="match status" value="1"/>
</dbReference>
<sequence length="373" mass="43569">MNATTITHWFWTDSMWVPEGYTWKDLESRVDLDIPDPKDLGIYPFIIAGYLLLIKYFILTPFVFTPLARYFIVKPKRNKLTPEVSTLERVSEEYGSYPPWKVVVQTATELGWTERQIQRWLRKEASSKVNRTISKFIECAWQITFYTICCSLEFLVLIDKPWLYDLQLCSLHFPFHSVTPGMWWCYMLSLGFYWTELLTHPLLPKRSDSRQNFLHHVCAIAILSFSWACNISRLAIINLLVLQCNDIPLQMAKISGYIGFKRTRDACFAVFVLVWFVTRLGIYPFHIMRAAFTLTFTSTGPGFHIYHVISSLMVLIFLMNMSWTHSIVVMIYNKLKHGHSNDVRSSDEEEEGESDECASQKHIQCTRQHVKTA</sequence>
<dbReference type="GO" id="GO:0046513">
    <property type="term" value="P:ceramide biosynthetic process"/>
    <property type="evidence" value="ECO:0007669"/>
    <property type="project" value="InterPro"/>
</dbReference>
<dbReference type="GeneID" id="108664530"/>
<dbReference type="InterPro" id="IPR016439">
    <property type="entry name" value="Lag1/Lac1-like"/>
</dbReference>
<reference evidence="11" key="1">
    <citation type="submission" date="2025-08" db="UniProtKB">
        <authorList>
            <consortium name="RefSeq"/>
        </authorList>
    </citation>
    <scope>IDENTIFICATION</scope>
    <source>
        <tissue evidence="11">Whole organism</tissue>
    </source>
</reference>
<dbReference type="InterPro" id="IPR006634">
    <property type="entry name" value="TLC-dom"/>
</dbReference>
<evidence type="ECO:0000256" key="7">
    <source>
        <dbReference type="PROSITE-ProRule" id="PRU00205"/>
    </source>
</evidence>
<feature type="transmembrane region" description="Helical" evidence="8">
    <location>
        <begin position="305"/>
        <end position="332"/>
    </location>
</feature>
<dbReference type="PROSITE" id="PS50922">
    <property type="entry name" value="TLC"/>
    <property type="match status" value="1"/>
</dbReference>
<dbReference type="OrthoDB" id="537032at2759"/>
<evidence type="ECO:0000256" key="1">
    <source>
        <dbReference type="ARBA" id="ARBA00004141"/>
    </source>
</evidence>
<dbReference type="PANTHER" id="PTHR12560">
    <property type="entry name" value="LONGEVITY ASSURANCE FACTOR 1 LAG1"/>
    <property type="match status" value="1"/>
</dbReference>
<keyword evidence="10" id="KW-1185">Reference proteome</keyword>
<evidence type="ECO:0000256" key="8">
    <source>
        <dbReference type="SAM" id="Phobius"/>
    </source>
</evidence>
<dbReference type="Gene3D" id="1.10.10.60">
    <property type="entry name" value="Homeodomain-like"/>
    <property type="match status" value="1"/>
</dbReference>
<comment type="pathway">
    <text evidence="3">Sphingolipid metabolism.</text>
</comment>
<name>A0A8B7N072_HYAAZ</name>
<evidence type="ECO:0000256" key="5">
    <source>
        <dbReference type="ARBA" id="ARBA00022989"/>
    </source>
</evidence>
<evidence type="ECO:0000259" key="9">
    <source>
        <dbReference type="PROSITE" id="PS50922"/>
    </source>
</evidence>
<feature type="domain" description="TLC" evidence="9">
    <location>
        <begin position="134"/>
        <end position="336"/>
    </location>
</feature>
<dbReference type="PIRSF" id="PIRSF005225">
    <property type="entry name" value="LAG1_LAC1"/>
    <property type="match status" value="1"/>
</dbReference>
<evidence type="ECO:0000256" key="2">
    <source>
        <dbReference type="ARBA" id="ARBA00004760"/>
    </source>
</evidence>
<organism evidence="10 11">
    <name type="scientific">Hyalella azteca</name>
    <name type="common">Amphipod</name>
    <dbReference type="NCBI Taxonomy" id="294128"/>
    <lineage>
        <taxon>Eukaryota</taxon>
        <taxon>Metazoa</taxon>
        <taxon>Ecdysozoa</taxon>
        <taxon>Arthropoda</taxon>
        <taxon>Crustacea</taxon>
        <taxon>Multicrustacea</taxon>
        <taxon>Malacostraca</taxon>
        <taxon>Eumalacostraca</taxon>
        <taxon>Peracarida</taxon>
        <taxon>Amphipoda</taxon>
        <taxon>Senticaudata</taxon>
        <taxon>Talitrida</taxon>
        <taxon>Talitroidea</taxon>
        <taxon>Hyalellidae</taxon>
        <taxon>Hyalella</taxon>
    </lineage>
</organism>
<dbReference type="GO" id="GO:0050291">
    <property type="term" value="F:sphingosine N-acyltransferase activity"/>
    <property type="evidence" value="ECO:0007669"/>
    <property type="project" value="InterPro"/>
</dbReference>
<feature type="transmembrane region" description="Helical" evidence="8">
    <location>
        <begin position="42"/>
        <end position="72"/>
    </location>
</feature>